<dbReference type="FunFam" id="3.30.50.10:FF:000008">
    <property type="entry name" value="estrogen-related receptor gamma isoform X1"/>
    <property type="match status" value="1"/>
</dbReference>
<comment type="similarity">
    <text evidence="2">Belongs to the nuclear hormone receptor family. NR3 subfamily.</text>
</comment>
<sequence>MDFCLTDCQLLSPHLLDSPSSSSSSSHADEAQSPASFLHSSPLSPSFPLDPTLALSPSHPAFLLPSPASSSSSSSYSLLCGAPEPDSPTGSSSSGGSGGGGAAASEASVRFSVSDSFSAQVDSILRGEYLTPIGAAGPKRLCLVCGDFASGYHYGVASCEACKAFFKRTIQGNIEYSCPVMNECEITKRRRKACQACRFQKCLQAGMMREGVRMDRVRGGRQKYKRRVEAGLFRAPVSRNKVISHLLLTEPAPLAASQDESTNDSSLRTLLTLCDLLNRELLVLIGWAKQIPGFSGLSLVDQMSLLQSGWMEALLVGVAWRSQGAAAGKEELVFAGNLRLDEAQCEAAGLADLYEALRHLTAKYQAMNLSPEEVVTLKAMALANSDADPVDCPDSVQRFQDGLHEALQEYESSRREQHRAGRLLMTLPLLRQTADRAVQAFLRLHRHRRVPLHKLLLEMLDAKA</sequence>
<dbReference type="SMART" id="SM00399">
    <property type="entry name" value="ZnF_C4"/>
    <property type="match status" value="1"/>
</dbReference>
<evidence type="ECO:0000259" key="15">
    <source>
        <dbReference type="PROSITE" id="PS51843"/>
    </source>
</evidence>
<dbReference type="GO" id="GO:0008270">
    <property type="term" value="F:zinc ion binding"/>
    <property type="evidence" value="ECO:0007669"/>
    <property type="project" value="UniProtKB-KW"/>
</dbReference>
<dbReference type="Gene3D" id="3.30.50.10">
    <property type="entry name" value="Erythroid Transcription Factor GATA-1, subunit A"/>
    <property type="match status" value="1"/>
</dbReference>
<evidence type="ECO:0000256" key="11">
    <source>
        <dbReference type="ARBA" id="ARBA00023242"/>
    </source>
</evidence>
<evidence type="ECO:0000256" key="7">
    <source>
        <dbReference type="ARBA" id="ARBA00023015"/>
    </source>
</evidence>
<dbReference type="GO" id="GO:0003700">
    <property type="term" value="F:DNA-binding transcription factor activity"/>
    <property type="evidence" value="ECO:0007669"/>
    <property type="project" value="InterPro"/>
</dbReference>
<dbReference type="GO" id="GO:0033993">
    <property type="term" value="P:response to lipid"/>
    <property type="evidence" value="ECO:0007669"/>
    <property type="project" value="UniProtKB-ARBA"/>
</dbReference>
<dbReference type="PANTHER" id="PTHR48092">
    <property type="entry name" value="KNIRPS-RELATED PROTEIN-RELATED"/>
    <property type="match status" value="1"/>
</dbReference>
<accession>A0AAJ7VC29</accession>
<feature type="region of interest" description="Disordered" evidence="13">
    <location>
        <begin position="13"/>
        <end position="42"/>
    </location>
</feature>
<proteinExistence type="inferred from homology"/>
<keyword evidence="6" id="KW-0007">Acetylation</keyword>
<keyword evidence="10 12" id="KW-0675">Receptor</keyword>
<dbReference type="CTD" id="407692"/>
<evidence type="ECO:0000256" key="2">
    <source>
        <dbReference type="ARBA" id="ARBA00005413"/>
    </source>
</evidence>
<keyword evidence="3 12" id="KW-0479">Metal-binding</keyword>
<keyword evidence="5 12" id="KW-0862">Zinc</keyword>
<feature type="compositionally biased region" description="Low complexity" evidence="13">
    <location>
        <begin position="13"/>
        <end position="26"/>
    </location>
</feature>
<reference evidence="17" key="1">
    <citation type="submission" date="2025-08" db="UniProtKB">
        <authorList>
            <consortium name="RefSeq"/>
        </authorList>
    </citation>
    <scope>IDENTIFICATION</scope>
    <source>
        <tissue evidence="17">Brain</tissue>
    </source>
</reference>
<feature type="region of interest" description="Disordered" evidence="13">
    <location>
        <begin position="75"/>
        <end position="101"/>
    </location>
</feature>
<evidence type="ECO:0000256" key="13">
    <source>
        <dbReference type="SAM" id="MobiDB-lite"/>
    </source>
</evidence>
<dbReference type="PRINTS" id="PR00047">
    <property type="entry name" value="STROIDFINGER"/>
</dbReference>
<protein>
    <submittedName>
        <fullName evidence="17">Estrogen-related receptor gamma</fullName>
    </submittedName>
</protein>
<evidence type="ECO:0000313" key="17">
    <source>
        <dbReference type="RefSeq" id="XP_018545938.1"/>
    </source>
</evidence>
<dbReference type="InterPro" id="IPR035500">
    <property type="entry name" value="NHR-like_dom_sf"/>
</dbReference>
<keyword evidence="7 12" id="KW-0805">Transcription regulation</keyword>
<dbReference type="InterPro" id="IPR050200">
    <property type="entry name" value="Nuclear_hormone_rcpt_NR3"/>
</dbReference>
<feature type="domain" description="Nuclear receptor" evidence="14">
    <location>
        <begin position="139"/>
        <end position="214"/>
    </location>
</feature>
<dbReference type="SUPFAM" id="SSF48508">
    <property type="entry name" value="Nuclear receptor ligand-binding domain"/>
    <property type="match status" value="1"/>
</dbReference>
<dbReference type="InterPro" id="IPR001723">
    <property type="entry name" value="Nuclear_hrmn_rcpt"/>
</dbReference>
<dbReference type="PROSITE" id="PS51843">
    <property type="entry name" value="NR_LBD"/>
    <property type="match status" value="1"/>
</dbReference>
<comment type="subcellular location">
    <subcellularLocation>
        <location evidence="1 12">Nucleus</location>
    </subcellularLocation>
</comment>
<feature type="compositionally biased region" description="Low complexity" evidence="13">
    <location>
        <begin position="33"/>
        <end position="42"/>
    </location>
</feature>
<dbReference type="SUPFAM" id="SSF57716">
    <property type="entry name" value="Glucocorticoid receptor-like (DNA-binding domain)"/>
    <property type="match status" value="1"/>
</dbReference>
<keyword evidence="9 12" id="KW-0804">Transcription</keyword>
<dbReference type="Gene3D" id="1.10.565.10">
    <property type="entry name" value="Retinoid X Receptor"/>
    <property type="match status" value="1"/>
</dbReference>
<gene>
    <name evidence="17" type="primary">esrrd</name>
</gene>
<dbReference type="CDD" id="cd07170">
    <property type="entry name" value="NR_DBD_ERR"/>
    <property type="match status" value="1"/>
</dbReference>
<evidence type="ECO:0000256" key="5">
    <source>
        <dbReference type="ARBA" id="ARBA00022833"/>
    </source>
</evidence>
<keyword evidence="4 12" id="KW-0863">Zinc-finger</keyword>
<dbReference type="PROSITE" id="PS00031">
    <property type="entry name" value="NUCLEAR_REC_DBD_1"/>
    <property type="match status" value="1"/>
</dbReference>
<dbReference type="SMART" id="SM00430">
    <property type="entry name" value="HOLI"/>
    <property type="match status" value="1"/>
</dbReference>
<dbReference type="KEGG" id="lcf:108892719"/>
<keyword evidence="8 12" id="KW-0238">DNA-binding</keyword>
<dbReference type="RefSeq" id="XP_018545938.1">
    <property type="nucleotide sequence ID" value="XM_018690422.2"/>
</dbReference>
<dbReference type="GO" id="GO:0005634">
    <property type="term" value="C:nucleus"/>
    <property type="evidence" value="ECO:0007669"/>
    <property type="project" value="UniProtKB-SubCell"/>
</dbReference>
<dbReference type="GO" id="GO:0043565">
    <property type="term" value="F:sequence-specific DNA binding"/>
    <property type="evidence" value="ECO:0007669"/>
    <property type="project" value="InterPro"/>
</dbReference>
<dbReference type="Proteomes" id="UP000694890">
    <property type="component" value="Linkage group LG21"/>
</dbReference>
<organism evidence="16 17">
    <name type="scientific">Lates calcarifer</name>
    <name type="common">Barramundi</name>
    <name type="synonym">Holocentrus calcarifer</name>
    <dbReference type="NCBI Taxonomy" id="8187"/>
    <lineage>
        <taxon>Eukaryota</taxon>
        <taxon>Metazoa</taxon>
        <taxon>Chordata</taxon>
        <taxon>Craniata</taxon>
        <taxon>Vertebrata</taxon>
        <taxon>Euteleostomi</taxon>
        <taxon>Actinopterygii</taxon>
        <taxon>Neopterygii</taxon>
        <taxon>Teleostei</taxon>
        <taxon>Neoteleostei</taxon>
        <taxon>Acanthomorphata</taxon>
        <taxon>Carangaria</taxon>
        <taxon>Carangaria incertae sedis</taxon>
        <taxon>Centropomidae</taxon>
        <taxon>Lates</taxon>
    </lineage>
</organism>
<evidence type="ECO:0000256" key="12">
    <source>
        <dbReference type="RuleBase" id="RU004334"/>
    </source>
</evidence>
<dbReference type="PRINTS" id="PR00398">
    <property type="entry name" value="STRDHORMONER"/>
</dbReference>
<evidence type="ECO:0000256" key="8">
    <source>
        <dbReference type="ARBA" id="ARBA00023125"/>
    </source>
</evidence>
<dbReference type="Pfam" id="PF00105">
    <property type="entry name" value="zf-C4"/>
    <property type="match status" value="1"/>
</dbReference>
<evidence type="ECO:0000256" key="4">
    <source>
        <dbReference type="ARBA" id="ARBA00022771"/>
    </source>
</evidence>
<dbReference type="InterPro" id="IPR013088">
    <property type="entry name" value="Znf_NHR/GATA"/>
</dbReference>
<dbReference type="GO" id="GO:0042562">
    <property type="term" value="F:hormone binding"/>
    <property type="evidence" value="ECO:0007669"/>
    <property type="project" value="UniProtKB-ARBA"/>
</dbReference>
<keyword evidence="11 12" id="KW-0539">Nucleus</keyword>
<evidence type="ECO:0000256" key="9">
    <source>
        <dbReference type="ARBA" id="ARBA00023163"/>
    </source>
</evidence>
<evidence type="ECO:0000313" key="16">
    <source>
        <dbReference type="Proteomes" id="UP000694890"/>
    </source>
</evidence>
<dbReference type="InterPro" id="IPR000536">
    <property type="entry name" value="Nucl_hrmn_rcpt_lig-bd"/>
</dbReference>
<evidence type="ECO:0000256" key="3">
    <source>
        <dbReference type="ARBA" id="ARBA00022723"/>
    </source>
</evidence>
<feature type="domain" description="NR LBD" evidence="15">
    <location>
        <begin position="238"/>
        <end position="463"/>
    </location>
</feature>
<evidence type="ECO:0000259" key="14">
    <source>
        <dbReference type="PROSITE" id="PS51030"/>
    </source>
</evidence>
<dbReference type="Pfam" id="PF00104">
    <property type="entry name" value="Hormone_recep"/>
    <property type="match status" value="1"/>
</dbReference>
<evidence type="ECO:0000256" key="10">
    <source>
        <dbReference type="ARBA" id="ARBA00023170"/>
    </source>
</evidence>
<dbReference type="GeneID" id="108892719"/>
<name>A0AAJ7VC29_LATCA</name>
<evidence type="ECO:0000256" key="1">
    <source>
        <dbReference type="ARBA" id="ARBA00004123"/>
    </source>
</evidence>
<dbReference type="AlphaFoldDB" id="A0AAJ7VC29"/>
<dbReference type="InterPro" id="IPR001628">
    <property type="entry name" value="Znf_hrmn_rcpt"/>
</dbReference>
<dbReference type="PROSITE" id="PS51030">
    <property type="entry name" value="NUCLEAR_REC_DBD_2"/>
    <property type="match status" value="1"/>
</dbReference>
<evidence type="ECO:0000256" key="6">
    <source>
        <dbReference type="ARBA" id="ARBA00022990"/>
    </source>
</evidence>